<evidence type="ECO:0000256" key="1">
    <source>
        <dbReference type="SAM" id="Coils"/>
    </source>
</evidence>
<sequence length="259" mass="29672">MKPNTMKNYYFILFLIASLAVNGQSDCDYANSYLVSAYSHVKESYNSNNINHLQYYANRSLESFKLAKKEFTDCNCDAALELTDKCIDLLAKADVAKSFEDGRFYVKRARDYSKNSVIEIDKCSVATPSNENEDIAQAQGGDDDLTNLQNEQLKLKQQQEALKLKEQEIKMKLAEQKEKEILIKKKKLIVTYESAISSNINTYNQTLNVCGCINYKPFRDNKSLEDMTEKNIEDVKSHYKTRIKSMASEYASLINNCDK</sequence>
<feature type="chain" id="PRO_5047374412" description="DUF4398 domain-containing protein" evidence="2">
    <location>
        <begin position="24"/>
        <end position="259"/>
    </location>
</feature>
<feature type="coiled-coil region" evidence="1">
    <location>
        <begin position="145"/>
        <end position="184"/>
    </location>
</feature>
<protein>
    <recommendedName>
        <fullName evidence="5">DUF4398 domain-containing protein</fullName>
    </recommendedName>
</protein>
<feature type="signal peptide" evidence="2">
    <location>
        <begin position="1"/>
        <end position="23"/>
    </location>
</feature>
<accession>A0ABT8WTC3</accession>
<gene>
    <name evidence="3" type="ORF">Q4Q40_19790</name>
</gene>
<proteinExistence type="predicted"/>
<reference evidence="3" key="1">
    <citation type="submission" date="2023-07" db="EMBL/GenBank/DDBJ databases">
        <title>Two novel species in the genus Flavivirga.</title>
        <authorList>
            <person name="Kwon K."/>
        </authorList>
    </citation>
    <scope>NUCLEOTIDE SEQUENCE</scope>
    <source>
        <strain evidence="3">KACC 14158</strain>
    </source>
</reference>
<comment type="caution">
    <text evidence="3">The sequence shown here is derived from an EMBL/GenBank/DDBJ whole genome shotgun (WGS) entry which is preliminary data.</text>
</comment>
<dbReference type="RefSeq" id="WP_345027126.1">
    <property type="nucleotide sequence ID" value="NZ_BAABDA010000001.1"/>
</dbReference>
<name>A0ABT8WTC3_9FLAO</name>
<evidence type="ECO:0000313" key="4">
    <source>
        <dbReference type="Proteomes" id="UP001176806"/>
    </source>
</evidence>
<dbReference type="EMBL" id="JAUOEL010000008">
    <property type="protein sequence ID" value="MDO5976448.1"/>
    <property type="molecule type" value="Genomic_DNA"/>
</dbReference>
<organism evidence="3 4">
    <name type="scientific">Flavivirga jejuensis</name>
    <dbReference type="NCBI Taxonomy" id="870487"/>
    <lineage>
        <taxon>Bacteria</taxon>
        <taxon>Pseudomonadati</taxon>
        <taxon>Bacteroidota</taxon>
        <taxon>Flavobacteriia</taxon>
        <taxon>Flavobacteriales</taxon>
        <taxon>Flavobacteriaceae</taxon>
        <taxon>Flavivirga</taxon>
    </lineage>
</organism>
<dbReference type="Proteomes" id="UP001176806">
    <property type="component" value="Unassembled WGS sequence"/>
</dbReference>
<evidence type="ECO:0000313" key="3">
    <source>
        <dbReference type="EMBL" id="MDO5976448.1"/>
    </source>
</evidence>
<keyword evidence="2" id="KW-0732">Signal</keyword>
<keyword evidence="4" id="KW-1185">Reference proteome</keyword>
<keyword evidence="1" id="KW-0175">Coiled coil</keyword>
<evidence type="ECO:0008006" key="5">
    <source>
        <dbReference type="Google" id="ProtNLM"/>
    </source>
</evidence>
<evidence type="ECO:0000256" key="2">
    <source>
        <dbReference type="SAM" id="SignalP"/>
    </source>
</evidence>